<dbReference type="EMBL" id="SMRU01000024">
    <property type="protein sequence ID" value="TDF92283.1"/>
    <property type="molecule type" value="Genomic_DNA"/>
</dbReference>
<gene>
    <name evidence="1" type="ORF">E1809_18765</name>
</gene>
<dbReference type="Proteomes" id="UP000295511">
    <property type="component" value="Unassembled WGS sequence"/>
</dbReference>
<name>A0A4R5KAN5_9MICC</name>
<dbReference type="AlphaFoldDB" id="A0A4R5KAN5"/>
<organism evidence="1 2">
    <name type="scientific">Arthrobacter terricola</name>
    <dbReference type="NCBI Taxonomy" id="2547396"/>
    <lineage>
        <taxon>Bacteria</taxon>
        <taxon>Bacillati</taxon>
        <taxon>Actinomycetota</taxon>
        <taxon>Actinomycetes</taxon>
        <taxon>Micrococcales</taxon>
        <taxon>Micrococcaceae</taxon>
        <taxon>Arthrobacter</taxon>
    </lineage>
</organism>
<proteinExistence type="predicted"/>
<comment type="caution">
    <text evidence="1">The sequence shown here is derived from an EMBL/GenBank/DDBJ whole genome shotgun (WGS) entry which is preliminary data.</text>
</comment>
<sequence>MGGLCDPKSSGTLATVSHAAVPGFPAASLVDVTMTNSTPGSADALYRSELIPTAAADALKVGDSACAETSYTNIVKLDASRGLELYYTKIIVNGAQTLNDVEAAQATSEYQQARQILLSTTH</sequence>
<evidence type="ECO:0000313" key="2">
    <source>
        <dbReference type="Proteomes" id="UP000295511"/>
    </source>
</evidence>
<protein>
    <submittedName>
        <fullName evidence="1">Uncharacterized protein</fullName>
    </submittedName>
</protein>
<accession>A0A4R5KAN5</accession>
<evidence type="ECO:0000313" key="1">
    <source>
        <dbReference type="EMBL" id="TDF92283.1"/>
    </source>
</evidence>
<reference evidence="1 2" key="1">
    <citation type="submission" date="2019-03" db="EMBL/GenBank/DDBJ databases">
        <title>Whole genome sequence of Arthrobacter sp JH1-1.</title>
        <authorList>
            <person name="Trinh H.N."/>
        </authorList>
    </citation>
    <scope>NUCLEOTIDE SEQUENCE [LARGE SCALE GENOMIC DNA]</scope>
    <source>
        <strain evidence="1 2">JH1-1</strain>
    </source>
</reference>
<keyword evidence="2" id="KW-1185">Reference proteome</keyword>